<evidence type="ECO:0000313" key="4">
    <source>
        <dbReference type="Proteomes" id="UP000503482"/>
    </source>
</evidence>
<dbReference type="AlphaFoldDB" id="A0AAE7BBW6"/>
<protein>
    <submittedName>
        <fullName evidence="3">UDP-glucose 4-epimerase</fullName>
    </submittedName>
</protein>
<evidence type="ECO:0000256" key="1">
    <source>
        <dbReference type="ARBA" id="ARBA00007637"/>
    </source>
</evidence>
<dbReference type="InterPro" id="IPR036291">
    <property type="entry name" value="NAD(P)-bd_dom_sf"/>
</dbReference>
<dbReference type="Gene3D" id="3.40.50.720">
    <property type="entry name" value="NAD(P)-binding Rossmann-like Domain"/>
    <property type="match status" value="1"/>
</dbReference>
<reference evidence="3 4" key="1">
    <citation type="submission" date="2020-05" db="EMBL/GenBank/DDBJ databases">
        <title>Complete genome sequencing of Campylobacter and Arcobacter type strains.</title>
        <authorList>
            <person name="Miller W.G."/>
            <person name="Yee E."/>
        </authorList>
    </citation>
    <scope>NUCLEOTIDE SEQUENCE [LARGE SCALE GENOMIC DNA]</scope>
    <source>
        <strain evidence="3 4">LMG 26156</strain>
    </source>
</reference>
<dbReference type="Pfam" id="PF01370">
    <property type="entry name" value="Epimerase"/>
    <property type="match status" value="1"/>
</dbReference>
<sequence length="283" mass="32992">MKKILITGSSGFIGKNFIDKYKNKYEIISISRDSNYDILDIDTFLDISDIDVVLHFAAKTYVPESFENPYSFYRFNINSTLNICEFCRIKKVKKLIFLNSYPYGKPSYLPIDEDHPISLHSPYNKSKYLSEELIFNYLDNSVDVISLRIFNIYGKNQNNKFLIPFIFEQIKDGTITVNDLEPKRDYLYIEDLLSLMDNIINQQIKGIFNVGSGESYNVLEVINCISDILGKEFKIISNNNRRENEIMNCVANIEKIKKILNWSPLFSLKKGLIDYIKKEKIDV</sequence>
<dbReference type="Proteomes" id="UP000503482">
    <property type="component" value="Chromosome"/>
</dbReference>
<keyword evidence="4" id="KW-1185">Reference proteome</keyword>
<dbReference type="SUPFAM" id="SSF51735">
    <property type="entry name" value="NAD(P)-binding Rossmann-fold domains"/>
    <property type="match status" value="1"/>
</dbReference>
<organism evidence="3 4">
    <name type="scientific">Arcobacter venerupis</name>
    <dbReference type="NCBI Taxonomy" id="1054033"/>
    <lineage>
        <taxon>Bacteria</taxon>
        <taxon>Pseudomonadati</taxon>
        <taxon>Campylobacterota</taxon>
        <taxon>Epsilonproteobacteria</taxon>
        <taxon>Campylobacterales</taxon>
        <taxon>Arcobacteraceae</taxon>
        <taxon>Arcobacter</taxon>
    </lineage>
</organism>
<dbReference type="InterPro" id="IPR001509">
    <property type="entry name" value="Epimerase_deHydtase"/>
</dbReference>
<dbReference type="EMBL" id="CP053840">
    <property type="protein sequence ID" value="QKF67534.1"/>
    <property type="molecule type" value="Genomic_DNA"/>
</dbReference>
<name>A0AAE7BBW6_9BACT</name>
<evidence type="ECO:0000313" key="3">
    <source>
        <dbReference type="EMBL" id="QKF67534.1"/>
    </source>
</evidence>
<comment type="similarity">
    <text evidence="1">Belongs to the NAD(P)-dependent epimerase/dehydratase family.</text>
</comment>
<dbReference type="KEGG" id="avp:AVENP_1993"/>
<dbReference type="PANTHER" id="PTHR43000">
    <property type="entry name" value="DTDP-D-GLUCOSE 4,6-DEHYDRATASE-RELATED"/>
    <property type="match status" value="1"/>
</dbReference>
<gene>
    <name evidence="3" type="ORF">AVENP_1993</name>
</gene>
<feature type="domain" description="NAD-dependent epimerase/dehydratase" evidence="2">
    <location>
        <begin position="4"/>
        <end position="211"/>
    </location>
</feature>
<accession>A0AAE7BBW6</accession>
<proteinExistence type="inferred from homology"/>
<dbReference type="RefSeq" id="WP_128357905.1">
    <property type="nucleotide sequence ID" value="NZ_CP053840.1"/>
</dbReference>
<evidence type="ECO:0000259" key="2">
    <source>
        <dbReference type="Pfam" id="PF01370"/>
    </source>
</evidence>